<name>A0A8J7IDP5_9NOST</name>
<reference evidence="1 2" key="1">
    <citation type="journal article" date="2021" name="Int. J. Syst. Evol. Microbiol.">
        <title>Amazonocrinis nigriterrae gen. nov., sp. nov., Atlanticothrix silvestris gen. nov., sp. nov. and Dendronalium phyllosphericum gen. nov., sp. nov., nostocacean cyanobacteria from Brazilian environments.</title>
        <authorList>
            <person name="Alvarenga D.O."/>
            <person name="Andreote A.P.D."/>
            <person name="Branco L.H.Z."/>
            <person name="Delbaje E."/>
            <person name="Cruz R.B."/>
            <person name="Varani A.M."/>
            <person name="Fiore M.F."/>
        </authorList>
    </citation>
    <scope>NUCLEOTIDE SEQUENCE [LARGE SCALE GENOMIC DNA]</scope>
    <source>
        <strain evidence="1 2">CENA369</strain>
    </source>
</reference>
<keyword evidence="2" id="KW-1185">Reference proteome</keyword>
<proteinExistence type="predicted"/>
<comment type="caution">
    <text evidence="1">The sequence shown here is derived from an EMBL/GenBank/DDBJ whole genome shotgun (WGS) entry which is preliminary data.</text>
</comment>
<organism evidence="1 2">
    <name type="scientific">Dendronalium phyllosphericum CENA369</name>
    <dbReference type="NCBI Taxonomy" id="1725256"/>
    <lineage>
        <taxon>Bacteria</taxon>
        <taxon>Bacillati</taxon>
        <taxon>Cyanobacteriota</taxon>
        <taxon>Cyanophyceae</taxon>
        <taxon>Nostocales</taxon>
        <taxon>Nostocaceae</taxon>
        <taxon>Dendronalium</taxon>
        <taxon>Dendronalium phyllosphericum</taxon>
    </lineage>
</organism>
<dbReference type="RefSeq" id="WP_214434934.1">
    <property type="nucleotide sequence ID" value="NZ_CAWPUQ010000152.1"/>
</dbReference>
<dbReference type="AlphaFoldDB" id="A0A8J7IDP5"/>
<evidence type="ECO:0000313" key="1">
    <source>
        <dbReference type="EMBL" id="MBH8576192.1"/>
    </source>
</evidence>
<evidence type="ECO:0000313" key="2">
    <source>
        <dbReference type="Proteomes" id="UP000662314"/>
    </source>
</evidence>
<dbReference type="Proteomes" id="UP000662314">
    <property type="component" value="Unassembled WGS sequence"/>
</dbReference>
<dbReference type="EMBL" id="JAECZA010000225">
    <property type="protein sequence ID" value="MBH8576192.1"/>
    <property type="molecule type" value="Genomic_DNA"/>
</dbReference>
<accession>A0A8J7IDP5</accession>
<gene>
    <name evidence="1" type="ORF">I8752_25005</name>
</gene>
<protein>
    <submittedName>
        <fullName evidence="1">Uncharacterized protein</fullName>
    </submittedName>
</protein>
<sequence length="80" mass="9069">MYKKSHPLGGVSINGVVIMNHLNPQRIEHFKTWIRARIISEVDFHYLSAVDALAWSAALKELSQEVSHEVVPFDRGQGDK</sequence>